<evidence type="ECO:0000313" key="2">
    <source>
        <dbReference type="EMBL" id="NMO01701.1"/>
    </source>
</evidence>
<dbReference type="RefSeq" id="WP_170194206.1">
    <property type="nucleotide sequence ID" value="NZ_JABBNB010000009.1"/>
</dbReference>
<comment type="caution">
    <text evidence="2">The sequence shown here is derived from an EMBL/GenBank/DDBJ whole genome shotgun (WGS) entry which is preliminary data.</text>
</comment>
<protein>
    <submittedName>
        <fullName evidence="2">Fumarylacetoacetate hydrolase family protein</fullName>
    </submittedName>
</protein>
<dbReference type="PANTHER" id="PTHR43211:SF1">
    <property type="entry name" value="BLL6422 PROTEIN"/>
    <property type="match status" value="1"/>
</dbReference>
<dbReference type="InterPro" id="IPR036663">
    <property type="entry name" value="Fumarylacetoacetase_C_sf"/>
</dbReference>
<evidence type="ECO:0000259" key="1">
    <source>
        <dbReference type="Pfam" id="PF01557"/>
    </source>
</evidence>
<accession>A0A848KZS4</accession>
<dbReference type="PANTHER" id="PTHR43211">
    <property type="entry name" value="FUMARYLACETOACETATE HYDROLASE"/>
    <property type="match status" value="1"/>
</dbReference>
<keyword evidence="3" id="KW-1185">Reference proteome</keyword>
<dbReference type="Proteomes" id="UP000550729">
    <property type="component" value="Unassembled WGS sequence"/>
</dbReference>
<name>A0A848KZS4_9ACTN</name>
<reference evidence="2 3" key="1">
    <citation type="submission" date="2020-04" db="EMBL/GenBank/DDBJ databases">
        <title>Gordonia sp. nov. TBRC 11910.</title>
        <authorList>
            <person name="Suriyachadkun C."/>
        </authorList>
    </citation>
    <scope>NUCLEOTIDE SEQUENCE [LARGE SCALE GENOMIC DNA]</scope>
    <source>
        <strain evidence="2 3">TBRC 11910</strain>
    </source>
</reference>
<organism evidence="2 3">
    <name type="scientific">Gordonia asplenii</name>
    <dbReference type="NCBI Taxonomy" id="2725283"/>
    <lineage>
        <taxon>Bacteria</taxon>
        <taxon>Bacillati</taxon>
        <taxon>Actinomycetota</taxon>
        <taxon>Actinomycetes</taxon>
        <taxon>Mycobacteriales</taxon>
        <taxon>Gordoniaceae</taxon>
        <taxon>Gordonia</taxon>
    </lineage>
</organism>
<feature type="domain" description="Fumarylacetoacetase-like C-terminal" evidence="1">
    <location>
        <begin position="106"/>
        <end position="311"/>
    </location>
</feature>
<dbReference type="Pfam" id="PF01557">
    <property type="entry name" value="FAA_hydrolase"/>
    <property type="match status" value="1"/>
</dbReference>
<dbReference type="Gene3D" id="3.90.850.10">
    <property type="entry name" value="Fumarylacetoacetase-like, C-terminal domain"/>
    <property type="match status" value="1"/>
</dbReference>
<dbReference type="EMBL" id="JABBNB010000009">
    <property type="protein sequence ID" value="NMO01701.1"/>
    <property type="molecule type" value="Genomic_DNA"/>
</dbReference>
<dbReference type="InterPro" id="IPR011234">
    <property type="entry name" value="Fumarylacetoacetase-like_C"/>
</dbReference>
<sequence>MRLVTFQNSDRSPRLGALLDDRIVDLADAADALNERQGAEFARLPDDMVDFFAAGDGALHAAQDVLGAVADAIARGDELLSGERPIRHSASDVRLCAPVPRPPRIRDYLTYEAHATGSGLPVPEAFRSVPICYECNTSTILGPDDPIAWPAYSRQLDFELEVGFFVGRGGRNISVDDAPAHIAGVTIFNDVSARDIQFYEMSLGIGPSKGKSFATVMGPCVVTMDEVDEFAIECSVRVNGETWSKADTAGRRYSFAEVLAWASYCESVQPGEFLAVGTVAGGCGLELDRWIAPGDVVELEASGIGVLRNVVDQPEQVPDGAGIPSYTGAPRAAAKH</sequence>
<dbReference type="SUPFAM" id="SSF56529">
    <property type="entry name" value="FAH"/>
    <property type="match status" value="1"/>
</dbReference>
<keyword evidence="2" id="KW-0378">Hydrolase</keyword>
<evidence type="ECO:0000313" key="3">
    <source>
        <dbReference type="Proteomes" id="UP000550729"/>
    </source>
</evidence>
<gene>
    <name evidence="2" type="ORF">HH308_10795</name>
</gene>
<dbReference type="GO" id="GO:0016787">
    <property type="term" value="F:hydrolase activity"/>
    <property type="evidence" value="ECO:0007669"/>
    <property type="project" value="UniProtKB-KW"/>
</dbReference>
<dbReference type="AlphaFoldDB" id="A0A848KZS4"/>
<proteinExistence type="predicted"/>